<dbReference type="CDD" id="cd00093">
    <property type="entry name" value="HTH_XRE"/>
    <property type="match status" value="1"/>
</dbReference>
<evidence type="ECO:0000259" key="3">
    <source>
        <dbReference type="PROSITE" id="PS50943"/>
    </source>
</evidence>
<keyword evidence="5" id="KW-1185">Reference proteome</keyword>
<dbReference type="InterPro" id="IPR050807">
    <property type="entry name" value="TransReg_Diox_bact_type"/>
</dbReference>
<dbReference type="SUPFAM" id="SSF51182">
    <property type="entry name" value="RmlC-like cupins"/>
    <property type="match status" value="1"/>
</dbReference>
<organism evidence="4 5">
    <name type="scientific">Gordonia sesuvii</name>
    <dbReference type="NCBI Taxonomy" id="3116777"/>
    <lineage>
        <taxon>Bacteria</taxon>
        <taxon>Bacillati</taxon>
        <taxon>Actinomycetota</taxon>
        <taxon>Actinomycetes</taxon>
        <taxon>Mycobacteriales</taxon>
        <taxon>Gordoniaceae</taxon>
        <taxon>Gordonia</taxon>
    </lineage>
</organism>
<sequence length="209" mass="21641">MAGVRQDARSSDESNDAPGGSASPDPGQLNPKRMVAAALKRERTRAGLSIGELARRAGIGKSTLSQLESGDGNPSVETLWALSTALGLQFSALLDSPTPTVEVIRLGGGPVIPAADADYTATLLSTASPGSRRDMYLVRAEPGKPRISAPHARGIIEHVVISAGRARLGPTDATEVLGAGDYISYPGDVEHVFDALEPGTIAVMLSEAF</sequence>
<evidence type="ECO:0000256" key="2">
    <source>
        <dbReference type="SAM" id="MobiDB-lite"/>
    </source>
</evidence>
<reference evidence="4 5" key="1">
    <citation type="submission" date="2024-01" db="EMBL/GenBank/DDBJ databases">
        <title>Draft genome sequence of Gordonia sp. LSe1-13.</title>
        <authorList>
            <person name="Suphannarot A."/>
            <person name="Mingma R."/>
        </authorList>
    </citation>
    <scope>NUCLEOTIDE SEQUENCE [LARGE SCALE GENOMIC DNA]</scope>
    <source>
        <strain evidence="4 5">LSe1-13</strain>
    </source>
</reference>
<protein>
    <submittedName>
        <fullName evidence="4">XRE family transcriptional regulator</fullName>
    </submittedName>
</protein>
<comment type="caution">
    <text evidence="4">The sequence shown here is derived from an EMBL/GenBank/DDBJ whole genome shotgun (WGS) entry which is preliminary data.</text>
</comment>
<dbReference type="InterPro" id="IPR014710">
    <property type="entry name" value="RmlC-like_jellyroll"/>
</dbReference>
<dbReference type="Gene3D" id="1.10.260.40">
    <property type="entry name" value="lambda repressor-like DNA-binding domains"/>
    <property type="match status" value="1"/>
</dbReference>
<dbReference type="SMART" id="SM00530">
    <property type="entry name" value="HTH_XRE"/>
    <property type="match status" value="1"/>
</dbReference>
<keyword evidence="1" id="KW-0238">DNA-binding</keyword>
<dbReference type="Proteomes" id="UP001347146">
    <property type="component" value="Unassembled WGS sequence"/>
</dbReference>
<feature type="domain" description="HTH cro/C1-type" evidence="3">
    <location>
        <begin position="39"/>
        <end position="93"/>
    </location>
</feature>
<dbReference type="RefSeq" id="WP_330430768.1">
    <property type="nucleotide sequence ID" value="NZ_JAZDUF010000001.1"/>
</dbReference>
<name>A0ABU7M7M4_9ACTN</name>
<dbReference type="SUPFAM" id="SSF47413">
    <property type="entry name" value="lambda repressor-like DNA-binding domains"/>
    <property type="match status" value="1"/>
</dbReference>
<dbReference type="PANTHER" id="PTHR46797">
    <property type="entry name" value="HTH-TYPE TRANSCRIPTIONAL REGULATOR"/>
    <property type="match status" value="1"/>
</dbReference>
<evidence type="ECO:0000313" key="5">
    <source>
        <dbReference type="Proteomes" id="UP001347146"/>
    </source>
</evidence>
<gene>
    <name evidence="4" type="ORF">VZC37_02135</name>
</gene>
<dbReference type="CDD" id="cd02209">
    <property type="entry name" value="cupin_XRE_C"/>
    <property type="match status" value="1"/>
</dbReference>
<dbReference type="PANTHER" id="PTHR46797:SF1">
    <property type="entry name" value="METHYLPHOSPHONATE SYNTHASE"/>
    <property type="match status" value="1"/>
</dbReference>
<proteinExistence type="predicted"/>
<dbReference type="Pfam" id="PF01381">
    <property type="entry name" value="HTH_3"/>
    <property type="match status" value="1"/>
</dbReference>
<feature type="region of interest" description="Disordered" evidence="2">
    <location>
        <begin position="1"/>
        <end position="32"/>
    </location>
</feature>
<dbReference type="InterPro" id="IPR010982">
    <property type="entry name" value="Lambda_DNA-bd_dom_sf"/>
</dbReference>
<feature type="compositionally biased region" description="Basic and acidic residues" evidence="2">
    <location>
        <begin position="1"/>
        <end position="12"/>
    </location>
</feature>
<dbReference type="InterPro" id="IPR011051">
    <property type="entry name" value="RmlC_Cupin_sf"/>
</dbReference>
<dbReference type="PROSITE" id="PS50943">
    <property type="entry name" value="HTH_CROC1"/>
    <property type="match status" value="1"/>
</dbReference>
<dbReference type="EMBL" id="JAZDUF010000001">
    <property type="protein sequence ID" value="MEE3849114.1"/>
    <property type="molecule type" value="Genomic_DNA"/>
</dbReference>
<dbReference type="Gene3D" id="2.60.120.10">
    <property type="entry name" value="Jelly Rolls"/>
    <property type="match status" value="1"/>
</dbReference>
<evidence type="ECO:0000313" key="4">
    <source>
        <dbReference type="EMBL" id="MEE3849114.1"/>
    </source>
</evidence>
<evidence type="ECO:0000256" key="1">
    <source>
        <dbReference type="ARBA" id="ARBA00023125"/>
    </source>
</evidence>
<dbReference type="InterPro" id="IPR001387">
    <property type="entry name" value="Cro/C1-type_HTH"/>
</dbReference>
<accession>A0ABU7M7M4</accession>